<evidence type="ECO:0000313" key="2">
    <source>
        <dbReference type="EMBL" id="RMB56295.1"/>
    </source>
</evidence>
<feature type="signal peptide" evidence="1">
    <location>
        <begin position="1"/>
        <end position="22"/>
    </location>
</feature>
<keyword evidence="3" id="KW-1185">Reference proteome</keyword>
<dbReference type="RefSeq" id="WP_121918562.1">
    <property type="nucleotide sequence ID" value="NZ_REFV01000019.1"/>
</dbReference>
<evidence type="ECO:0008006" key="4">
    <source>
        <dbReference type="Google" id="ProtNLM"/>
    </source>
</evidence>
<reference evidence="2 3" key="1">
    <citation type="submission" date="2018-10" db="EMBL/GenBank/DDBJ databases">
        <title>Dokdonia luteus sp. nov., isolated from sea water.</title>
        <authorList>
            <person name="Zhou L.Y."/>
            <person name="Du Z.J."/>
        </authorList>
    </citation>
    <scope>NUCLEOTIDE SEQUENCE [LARGE SCALE GENOMIC DNA]</scope>
    <source>
        <strain evidence="2 3">SH27</strain>
    </source>
</reference>
<name>A0A3M0FUX4_9FLAO</name>
<dbReference type="Proteomes" id="UP000281985">
    <property type="component" value="Unassembled WGS sequence"/>
</dbReference>
<organism evidence="2 3">
    <name type="scientific">Dokdonia sinensis</name>
    <dbReference type="NCBI Taxonomy" id="2479847"/>
    <lineage>
        <taxon>Bacteria</taxon>
        <taxon>Pseudomonadati</taxon>
        <taxon>Bacteroidota</taxon>
        <taxon>Flavobacteriia</taxon>
        <taxon>Flavobacteriales</taxon>
        <taxon>Flavobacteriaceae</taxon>
        <taxon>Dokdonia</taxon>
    </lineage>
</organism>
<dbReference type="EMBL" id="REFV01000019">
    <property type="protein sequence ID" value="RMB56295.1"/>
    <property type="molecule type" value="Genomic_DNA"/>
</dbReference>
<feature type="chain" id="PRO_5018205804" description="Fn3-like domain-containing protein" evidence="1">
    <location>
        <begin position="23"/>
        <end position="160"/>
    </location>
</feature>
<gene>
    <name evidence="2" type="ORF">EAX61_15195</name>
</gene>
<accession>A0A3M0FUX4</accession>
<dbReference type="OrthoDB" id="1356197at2"/>
<keyword evidence="1" id="KW-0732">Signal</keyword>
<dbReference type="AlphaFoldDB" id="A0A3M0FUX4"/>
<evidence type="ECO:0000256" key="1">
    <source>
        <dbReference type="SAM" id="SignalP"/>
    </source>
</evidence>
<protein>
    <recommendedName>
        <fullName evidence="4">Fn3-like domain-containing protein</fullName>
    </recommendedName>
</protein>
<sequence>MKINTQIIFTILFALTAIIVQAQDCQSSLSVEKNRSFKSVSNYGTVYNLLLRNDSNQKSTFQITAKQLTTTCGNKKQVSLKPNAKVDITFLDNRLISIKDNRITVPGNTTINLKAKIKAPKGTPVNTWGCVEVQVANVNCKSISSSTILSAWILDPSASE</sequence>
<evidence type="ECO:0000313" key="3">
    <source>
        <dbReference type="Proteomes" id="UP000281985"/>
    </source>
</evidence>
<comment type="caution">
    <text evidence="2">The sequence shown here is derived from an EMBL/GenBank/DDBJ whole genome shotgun (WGS) entry which is preliminary data.</text>
</comment>
<proteinExistence type="predicted"/>